<accession>A0A1A9V4V8</accession>
<dbReference type="AlphaFoldDB" id="A0A1A9V4V8"/>
<protein>
    <submittedName>
        <fullName evidence="1">Uncharacterized protein</fullName>
    </submittedName>
</protein>
<dbReference type="VEuPathDB" id="VectorBase:GAUT025982"/>
<reference evidence="1" key="1">
    <citation type="submission" date="2020-05" db="UniProtKB">
        <authorList>
            <consortium name="EnsemblMetazoa"/>
        </authorList>
    </citation>
    <scope>IDENTIFICATION</scope>
    <source>
        <strain evidence="1">TTRI</strain>
    </source>
</reference>
<name>A0A1A9V4V8_GLOAU</name>
<dbReference type="Proteomes" id="UP000078200">
    <property type="component" value="Unassembled WGS sequence"/>
</dbReference>
<keyword evidence="2" id="KW-1185">Reference proteome</keyword>
<organism evidence="1 2">
    <name type="scientific">Glossina austeni</name>
    <name type="common">Savannah tsetse fly</name>
    <dbReference type="NCBI Taxonomy" id="7395"/>
    <lineage>
        <taxon>Eukaryota</taxon>
        <taxon>Metazoa</taxon>
        <taxon>Ecdysozoa</taxon>
        <taxon>Arthropoda</taxon>
        <taxon>Hexapoda</taxon>
        <taxon>Insecta</taxon>
        <taxon>Pterygota</taxon>
        <taxon>Neoptera</taxon>
        <taxon>Endopterygota</taxon>
        <taxon>Diptera</taxon>
        <taxon>Brachycera</taxon>
        <taxon>Muscomorpha</taxon>
        <taxon>Hippoboscoidea</taxon>
        <taxon>Glossinidae</taxon>
        <taxon>Glossina</taxon>
    </lineage>
</organism>
<sequence length="187" mass="21557">MEIGWPSVVIANTKTNPSSRAQQSFFKYKARGTLSANRLFVQKTMRGPSEQVLLTMGGKDIVEFTNLDSAVFSEENFYKRQKHISQQKMGEIQTKLSPVRKERKNTSDIKNLSKTKKEVNRFDYANQLFIASTLLILTVDCKMKKVNEIDDSSKSFFRRIFENCTYFIICHWSMKTVSTAVSQSQIK</sequence>
<dbReference type="EnsemblMetazoa" id="GAUT025982-RA">
    <property type="protein sequence ID" value="GAUT025982-PA"/>
    <property type="gene ID" value="GAUT025982"/>
</dbReference>
<proteinExistence type="predicted"/>
<evidence type="ECO:0000313" key="2">
    <source>
        <dbReference type="Proteomes" id="UP000078200"/>
    </source>
</evidence>
<evidence type="ECO:0000313" key="1">
    <source>
        <dbReference type="EnsemblMetazoa" id="GAUT025982-PA"/>
    </source>
</evidence>